<reference evidence="2 3" key="1">
    <citation type="submission" date="2018-04" db="EMBL/GenBank/DDBJ databases">
        <title>Bacteria isolated from cave deposits of Manipur.</title>
        <authorList>
            <person name="Sahoo D."/>
            <person name="Sarangthem I."/>
            <person name="Nandeibam J."/>
        </authorList>
    </citation>
    <scope>NUCLEOTIDE SEQUENCE [LARGE SCALE GENOMIC DNA]</scope>
    <source>
        <strain evidence="3">mrc11</strain>
    </source>
</reference>
<dbReference type="SUPFAM" id="SSF47413">
    <property type="entry name" value="lambda repressor-like DNA-binding domains"/>
    <property type="match status" value="1"/>
</dbReference>
<dbReference type="PANTHER" id="PTHR35010">
    <property type="entry name" value="BLL4672 PROTEIN-RELATED"/>
    <property type="match status" value="1"/>
</dbReference>
<dbReference type="PANTHER" id="PTHR35010:SF2">
    <property type="entry name" value="BLL4672 PROTEIN"/>
    <property type="match status" value="1"/>
</dbReference>
<dbReference type="AlphaFoldDB" id="A0A328HBF6"/>
<dbReference type="Gene3D" id="1.10.260.40">
    <property type="entry name" value="lambda repressor-like DNA-binding domains"/>
    <property type="match status" value="1"/>
</dbReference>
<dbReference type="Gene3D" id="3.30.450.180">
    <property type="match status" value="1"/>
</dbReference>
<dbReference type="PROSITE" id="PS50943">
    <property type="entry name" value="HTH_CROC1"/>
    <property type="match status" value="1"/>
</dbReference>
<dbReference type="InterPro" id="IPR001387">
    <property type="entry name" value="Cro/C1-type_HTH"/>
</dbReference>
<proteinExistence type="predicted"/>
<evidence type="ECO:0000313" key="2">
    <source>
        <dbReference type="EMBL" id="RAM35858.1"/>
    </source>
</evidence>
<dbReference type="EMBL" id="QLNP01000098">
    <property type="protein sequence ID" value="RAM35858.1"/>
    <property type="molecule type" value="Genomic_DNA"/>
</dbReference>
<gene>
    <name evidence="2" type="ORF">DBZ45_16955</name>
</gene>
<dbReference type="Proteomes" id="UP000249166">
    <property type="component" value="Unassembled WGS sequence"/>
</dbReference>
<dbReference type="InterPro" id="IPR010982">
    <property type="entry name" value="Lambda_DNA-bd_dom_sf"/>
</dbReference>
<dbReference type="GO" id="GO:0003677">
    <property type="term" value="F:DNA binding"/>
    <property type="evidence" value="ECO:0007669"/>
    <property type="project" value="InterPro"/>
</dbReference>
<dbReference type="CDD" id="cd00093">
    <property type="entry name" value="HTH_XRE"/>
    <property type="match status" value="1"/>
</dbReference>
<evidence type="ECO:0000313" key="3">
    <source>
        <dbReference type="Proteomes" id="UP000249166"/>
    </source>
</evidence>
<protein>
    <submittedName>
        <fullName evidence="2">Transcriptional regulator</fullName>
    </submittedName>
</protein>
<sequence length="302" mass="33174">MDNRTEIRDFLASRRARITPDQAGLPDYGGNRRVPGLRRGEVASLAGVSIEYYTRLERGNLAGASDDVLEAVARALQLDEAEREHLFDLARAASAGGKARRRPARKQTVRPSLQAILHGMTGSPAFVRNGRLDILAINNLGRALYSEAFGRAEQQVNLARFCFLDPRARTFYPAWEDSANTTVALLRTEAGRDPYDKALQDLIGELSTRSDEFRIRWAAHNVRLHRTGLKHFHHPVVGRLDLAFDAMDLAADPGLTLTAYSAQPGSAEEDALKLLASWAASQEQTAAGLPRQATLEPKPAKG</sequence>
<accession>A0A328HBF6</accession>
<dbReference type="Pfam" id="PF17765">
    <property type="entry name" value="MLTR_LBD"/>
    <property type="match status" value="1"/>
</dbReference>
<dbReference type="InterPro" id="IPR041413">
    <property type="entry name" value="MLTR_LBD"/>
</dbReference>
<feature type="domain" description="HTH cro/C1-type" evidence="1">
    <location>
        <begin position="41"/>
        <end position="83"/>
    </location>
</feature>
<dbReference type="RefSeq" id="WP_111905039.1">
    <property type="nucleotide sequence ID" value="NZ_QLNP01000098.1"/>
</dbReference>
<organism evidence="2 3">
    <name type="scientific">Arthrobacter globiformis</name>
    <dbReference type="NCBI Taxonomy" id="1665"/>
    <lineage>
        <taxon>Bacteria</taxon>
        <taxon>Bacillati</taxon>
        <taxon>Actinomycetota</taxon>
        <taxon>Actinomycetes</taxon>
        <taxon>Micrococcales</taxon>
        <taxon>Micrococcaceae</taxon>
        <taxon>Arthrobacter</taxon>
    </lineage>
</organism>
<evidence type="ECO:0000259" key="1">
    <source>
        <dbReference type="PROSITE" id="PS50943"/>
    </source>
</evidence>
<name>A0A328HBF6_ARTGO</name>
<dbReference type="OrthoDB" id="3518652at2"/>
<dbReference type="Pfam" id="PF13560">
    <property type="entry name" value="HTH_31"/>
    <property type="match status" value="1"/>
</dbReference>
<dbReference type="SMART" id="SM00530">
    <property type="entry name" value="HTH_XRE"/>
    <property type="match status" value="1"/>
</dbReference>
<comment type="caution">
    <text evidence="2">The sequence shown here is derived from an EMBL/GenBank/DDBJ whole genome shotgun (WGS) entry which is preliminary data.</text>
</comment>